<evidence type="ECO:0000313" key="4">
    <source>
        <dbReference type="EMBL" id="RRJ29477.1"/>
    </source>
</evidence>
<dbReference type="Pfam" id="PF00534">
    <property type="entry name" value="Glycos_transf_1"/>
    <property type="match status" value="1"/>
</dbReference>
<evidence type="ECO:0000313" key="5">
    <source>
        <dbReference type="Proteomes" id="UP000282322"/>
    </source>
</evidence>
<dbReference type="Gene3D" id="3.40.50.2000">
    <property type="entry name" value="Glycogen Phosphorylase B"/>
    <property type="match status" value="2"/>
</dbReference>
<keyword evidence="1" id="KW-0812">Transmembrane</keyword>
<dbReference type="GO" id="GO:0016757">
    <property type="term" value="F:glycosyltransferase activity"/>
    <property type="evidence" value="ECO:0007669"/>
    <property type="project" value="InterPro"/>
</dbReference>
<dbReference type="PANTHER" id="PTHR45947">
    <property type="entry name" value="SULFOQUINOVOSYL TRANSFERASE SQD2"/>
    <property type="match status" value="1"/>
</dbReference>
<comment type="caution">
    <text evidence="4">The sequence shown here is derived from an EMBL/GenBank/DDBJ whole genome shotgun (WGS) entry which is preliminary data.</text>
</comment>
<evidence type="ECO:0000256" key="1">
    <source>
        <dbReference type="SAM" id="Phobius"/>
    </source>
</evidence>
<sequence>MSDKLETQPRSSEQPISFLYLNNTDPESGGGGDLRILEEAKELAKRGHRAHMLVSRTDPECPSQRQIDGVTIQTVKCLPDTMARIPTVYFYLSRMLFPFFSIVPILSLVYRDDFDVLVDNFTPHPSLAAPIAQIFSLSSVAVVHEYHDRTALKKYPLFIGLIQLVVQNLLRMGLYDAVVVPRELTKEQLQQYGVDAPIYVVPNGIDLKPFKRIDAVDESPYELVVVSRLEQRKGIDLLVEAMSILAREKPDIRLAIAGTGTERERLERMVEERGLHDQIDFLGFVSERRKVDLLNGAEIFVLPSRQEGFGISVLEAMAANCAVVVNDLPVLHELVPEEGGVFADAATSEEFADALSTLLETDQTRRRQMGERNRKEAAKYSWKKAAVEAEKGYHKHR</sequence>
<protein>
    <submittedName>
        <fullName evidence="4">Glycosyltransferase family 1 protein</fullName>
    </submittedName>
</protein>
<gene>
    <name evidence="4" type="ORF">EIK79_12615</name>
</gene>
<dbReference type="PANTHER" id="PTHR45947:SF3">
    <property type="entry name" value="SULFOQUINOVOSYL TRANSFERASE SQD2"/>
    <property type="match status" value="1"/>
</dbReference>
<dbReference type="InterPro" id="IPR050194">
    <property type="entry name" value="Glycosyltransferase_grp1"/>
</dbReference>
<dbReference type="SUPFAM" id="SSF53756">
    <property type="entry name" value="UDP-Glycosyltransferase/glycogen phosphorylase"/>
    <property type="match status" value="1"/>
</dbReference>
<feature type="transmembrane region" description="Helical" evidence="1">
    <location>
        <begin position="88"/>
        <end position="107"/>
    </location>
</feature>
<name>A0A3P3R7R9_9EURY</name>
<keyword evidence="5" id="KW-1185">Reference proteome</keyword>
<dbReference type="InterPro" id="IPR028098">
    <property type="entry name" value="Glyco_trans_4-like_N"/>
</dbReference>
<keyword evidence="1" id="KW-0472">Membrane</keyword>
<dbReference type="InterPro" id="IPR001296">
    <property type="entry name" value="Glyco_trans_1"/>
</dbReference>
<dbReference type="AlphaFoldDB" id="A0A3P3R7R9"/>
<proteinExistence type="predicted"/>
<keyword evidence="1" id="KW-1133">Transmembrane helix</keyword>
<feature type="domain" description="Glycosyltransferase subfamily 4-like N-terminal" evidence="3">
    <location>
        <begin position="30"/>
        <end position="207"/>
    </location>
</feature>
<dbReference type="EMBL" id="RRCH01000028">
    <property type="protein sequence ID" value="RRJ29477.1"/>
    <property type="molecule type" value="Genomic_DNA"/>
</dbReference>
<dbReference type="RefSeq" id="WP_124955466.1">
    <property type="nucleotide sequence ID" value="NZ_RRCH01000028.1"/>
</dbReference>
<organism evidence="4 5">
    <name type="scientific">Halocatena pleomorpha</name>
    <dbReference type="NCBI Taxonomy" id="1785090"/>
    <lineage>
        <taxon>Archaea</taxon>
        <taxon>Methanobacteriati</taxon>
        <taxon>Methanobacteriota</taxon>
        <taxon>Stenosarchaea group</taxon>
        <taxon>Halobacteria</taxon>
        <taxon>Halobacteriales</taxon>
        <taxon>Natronomonadaceae</taxon>
        <taxon>Halocatena</taxon>
    </lineage>
</organism>
<accession>A0A3P3R7R9</accession>
<dbReference type="CDD" id="cd03801">
    <property type="entry name" value="GT4_PimA-like"/>
    <property type="match status" value="1"/>
</dbReference>
<dbReference type="Proteomes" id="UP000282322">
    <property type="component" value="Unassembled WGS sequence"/>
</dbReference>
<evidence type="ECO:0000259" key="3">
    <source>
        <dbReference type="Pfam" id="PF13439"/>
    </source>
</evidence>
<dbReference type="Pfam" id="PF13439">
    <property type="entry name" value="Glyco_transf_4"/>
    <property type="match status" value="1"/>
</dbReference>
<dbReference type="OrthoDB" id="132546at2157"/>
<reference evidence="4 5" key="1">
    <citation type="submission" date="2018-11" db="EMBL/GenBank/DDBJ databases">
        <title>Taxonoimc description of Halomarina strain SPP-AMP-1.</title>
        <authorList>
            <person name="Pal Y."/>
            <person name="Srinivasana K."/>
            <person name="Verma A."/>
            <person name="Kumar P."/>
        </authorList>
    </citation>
    <scope>NUCLEOTIDE SEQUENCE [LARGE SCALE GENOMIC DNA]</scope>
    <source>
        <strain evidence="4 5">SPP-AMP-1</strain>
    </source>
</reference>
<feature type="domain" description="Glycosyl transferase family 1" evidence="2">
    <location>
        <begin position="214"/>
        <end position="375"/>
    </location>
</feature>
<evidence type="ECO:0000259" key="2">
    <source>
        <dbReference type="Pfam" id="PF00534"/>
    </source>
</evidence>